<dbReference type="PROSITE" id="PS00122">
    <property type="entry name" value="CARBOXYLESTERASE_B_1"/>
    <property type="match status" value="1"/>
</dbReference>
<dbReference type="InterPro" id="IPR050300">
    <property type="entry name" value="GDXG_lipolytic_enzyme"/>
</dbReference>
<dbReference type="PANTHER" id="PTHR48081:SF8">
    <property type="entry name" value="ALPHA_BETA HYDROLASE FOLD-3 DOMAIN-CONTAINING PROTEIN-RELATED"/>
    <property type="match status" value="1"/>
</dbReference>
<dbReference type="PANTHER" id="PTHR48081">
    <property type="entry name" value="AB HYDROLASE SUPERFAMILY PROTEIN C4A8.06C"/>
    <property type="match status" value="1"/>
</dbReference>
<dbReference type="InterPro" id="IPR029058">
    <property type="entry name" value="AB_hydrolase_fold"/>
</dbReference>
<dbReference type="GO" id="GO:0016787">
    <property type="term" value="F:hydrolase activity"/>
    <property type="evidence" value="ECO:0007669"/>
    <property type="project" value="UniProtKB-KW"/>
</dbReference>
<evidence type="ECO:0000256" key="1">
    <source>
        <dbReference type="ARBA" id="ARBA00010515"/>
    </source>
</evidence>
<dbReference type="RefSeq" id="WP_067136141.1">
    <property type="nucleotide sequence ID" value="NZ_KQ948234.1"/>
</dbReference>
<evidence type="ECO:0000256" key="2">
    <source>
        <dbReference type="ARBA" id="ARBA00022801"/>
    </source>
</evidence>
<keyword evidence="5" id="KW-1185">Reference proteome</keyword>
<dbReference type="OrthoDB" id="128186at2"/>
<organism evidence="4 5">
    <name type="scientific">Streptomyces yokosukanensis</name>
    <dbReference type="NCBI Taxonomy" id="67386"/>
    <lineage>
        <taxon>Bacteria</taxon>
        <taxon>Bacillati</taxon>
        <taxon>Actinomycetota</taxon>
        <taxon>Actinomycetes</taxon>
        <taxon>Kitasatosporales</taxon>
        <taxon>Streptomycetaceae</taxon>
        <taxon>Streptomyces</taxon>
    </lineage>
</organism>
<sequence length="313" mass="33296">MSLDPQIDALLEKLAEGREPAPESRTVEENRALVSSFSTLAGEVEPVGSVHDTVAAAEGLEVPIRIYAPATLPRSGTRPVTVFFHGGGWVLGDLDSQDHIARIVANRSGTIVVSVDYRLAPEHRFPAGIEDAYAALTWVAANAGSFGGDGQSIAVFGESAGGNLAAALVQEAQRCGGPHIALQVLAYPAVDRFDDSPSMYENMAGPLLSRSWLEWFWGLYLNTPDEGADLRVSPARSEELAGLPPAVIVTAEHDPLRDQGDRYAQKLADADVPVTHLPIKGATHAFFSFTGSVQLSRDVLNQLGDAVATAFND</sequence>
<gene>
    <name evidence="4" type="ORF">AQI95_40945</name>
</gene>
<keyword evidence="2 4" id="KW-0378">Hydrolase</keyword>
<protein>
    <submittedName>
        <fullName evidence="4">Alpha/beta hydrolase</fullName>
    </submittedName>
</protein>
<dbReference type="FunFam" id="3.40.50.1820:FF:000089">
    <property type="entry name" value="Alpha/beta hydrolase"/>
    <property type="match status" value="1"/>
</dbReference>
<dbReference type="Pfam" id="PF07859">
    <property type="entry name" value="Abhydrolase_3"/>
    <property type="match status" value="1"/>
</dbReference>
<accession>A0A101NTP1</accession>
<evidence type="ECO:0000259" key="3">
    <source>
        <dbReference type="Pfam" id="PF07859"/>
    </source>
</evidence>
<comment type="similarity">
    <text evidence="1">Belongs to the 'GDXG' lipolytic enzyme family.</text>
</comment>
<dbReference type="Gene3D" id="3.40.50.1820">
    <property type="entry name" value="alpha/beta hydrolase"/>
    <property type="match status" value="1"/>
</dbReference>
<dbReference type="InterPro" id="IPR013094">
    <property type="entry name" value="AB_hydrolase_3"/>
</dbReference>
<dbReference type="Proteomes" id="UP000053127">
    <property type="component" value="Unassembled WGS sequence"/>
</dbReference>
<comment type="caution">
    <text evidence="4">The sequence shown here is derived from an EMBL/GenBank/DDBJ whole genome shotgun (WGS) entry which is preliminary data.</text>
</comment>
<reference evidence="4 5" key="1">
    <citation type="submission" date="2015-10" db="EMBL/GenBank/DDBJ databases">
        <title>Draft genome sequence of Streptomyces yokosukanensis DSM 40224, type strain for the species Streptomyces yokosukanensis.</title>
        <authorList>
            <person name="Ruckert C."/>
            <person name="Winkler A."/>
            <person name="Kalinowski J."/>
            <person name="Kampfer P."/>
            <person name="Glaeser S."/>
        </authorList>
    </citation>
    <scope>NUCLEOTIDE SEQUENCE [LARGE SCALE GENOMIC DNA]</scope>
    <source>
        <strain evidence="4 5">DSM 40224</strain>
    </source>
</reference>
<dbReference type="STRING" id="67386.AQI95_40945"/>
<feature type="domain" description="Alpha/beta hydrolase fold-3" evidence="3">
    <location>
        <begin position="82"/>
        <end position="287"/>
    </location>
</feature>
<proteinExistence type="inferred from homology"/>
<dbReference type="AlphaFoldDB" id="A0A101NTP1"/>
<dbReference type="InterPro" id="IPR019826">
    <property type="entry name" value="Carboxylesterase_B_AS"/>
</dbReference>
<evidence type="ECO:0000313" key="4">
    <source>
        <dbReference type="EMBL" id="KUM99076.1"/>
    </source>
</evidence>
<name>A0A101NTP1_9ACTN</name>
<evidence type="ECO:0000313" key="5">
    <source>
        <dbReference type="Proteomes" id="UP000053127"/>
    </source>
</evidence>
<dbReference type="SUPFAM" id="SSF53474">
    <property type="entry name" value="alpha/beta-Hydrolases"/>
    <property type="match status" value="1"/>
</dbReference>
<dbReference type="EMBL" id="LMWN01000069">
    <property type="protein sequence ID" value="KUM99076.1"/>
    <property type="molecule type" value="Genomic_DNA"/>
</dbReference>